<dbReference type="Pfam" id="PF25036">
    <property type="entry name" value="VPS13_VAB"/>
    <property type="match status" value="1"/>
</dbReference>
<feature type="region of interest" description="Disordered" evidence="5">
    <location>
        <begin position="563"/>
        <end position="602"/>
    </location>
</feature>
<evidence type="ECO:0000259" key="9">
    <source>
        <dbReference type="Pfam" id="PF25037"/>
    </source>
</evidence>
<evidence type="ECO:0000256" key="3">
    <source>
        <dbReference type="ARBA" id="ARBA00023055"/>
    </source>
</evidence>
<feature type="domain" description="Chorein N-terminal" evidence="6">
    <location>
        <begin position="1"/>
        <end position="855"/>
    </location>
</feature>
<dbReference type="OMA" id="SGWRPIR"/>
<comment type="similarity">
    <text evidence="1">Belongs to the VPS13 family.</text>
</comment>
<feature type="region of interest" description="Disordered" evidence="5">
    <location>
        <begin position="1431"/>
        <end position="1475"/>
    </location>
</feature>
<reference evidence="10 11" key="1">
    <citation type="journal article" date="2018" name="Nat. Ecol. Evol.">
        <title>Genomic signatures of mitonuclear coevolution across populations of Tigriopus californicus.</title>
        <authorList>
            <person name="Barreto F.S."/>
            <person name="Watson E.T."/>
            <person name="Lima T.G."/>
            <person name="Willett C.S."/>
            <person name="Edmands S."/>
            <person name="Li W."/>
            <person name="Burton R.S."/>
        </authorList>
    </citation>
    <scope>NUCLEOTIDE SEQUENCE [LARGE SCALE GENOMIC DNA]</scope>
    <source>
        <strain evidence="10 11">San Diego</strain>
    </source>
</reference>
<dbReference type="Proteomes" id="UP000318571">
    <property type="component" value="Chromosome 1"/>
</dbReference>
<organism evidence="10 11">
    <name type="scientific">Tigriopus californicus</name>
    <name type="common">Marine copepod</name>
    <dbReference type="NCBI Taxonomy" id="6832"/>
    <lineage>
        <taxon>Eukaryota</taxon>
        <taxon>Metazoa</taxon>
        <taxon>Ecdysozoa</taxon>
        <taxon>Arthropoda</taxon>
        <taxon>Crustacea</taxon>
        <taxon>Multicrustacea</taxon>
        <taxon>Hexanauplia</taxon>
        <taxon>Copepoda</taxon>
        <taxon>Harpacticoida</taxon>
        <taxon>Harpacticidae</taxon>
        <taxon>Tigriopus</taxon>
    </lineage>
</organism>
<feature type="domain" description="VPS13-like middle region" evidence="7">
    <location>
        <begin position="1152"/>
        <end position="1979"/>
    </location>
</feature>
<keyword evidence="4" id="KW-0175">Coiled coil</keyword>
<evidence type="ECO:0000259" key="6">
    <source>
        <dbReference type="Pfam" id="PF12624"/>
    </source>
</evidence>
<evidence type="ECO:0008006" key="12">
    <source>
        <dbReference type="Google" id="ProtNLM"/>
    </source>
</evidence>
<evidence type="ECO:0000313" key="11">
    <source>
        <dbReference type="Proteomes" id="UP000318571"/>
    </source>
</evidence>
<dbReference type="InterPro" id="IPR009543">
    <property type="entry name" value="VPS13_VAB"/>
</dbReference>
<dbReference type="EMBL" id="VCGU01000010">
    <property type="protein sequence ID" value="TRY69082.1"/>
    <property type="molecule type" value="Genomic_DNA"/>
</dbReference>
<feature type="compositionally biased region" description="Low complexity" evidence="5">
    <location>
        <begin position="1456"/>
        <end position="1469"/>
    </location>
</feature>
<evidence type="ECO:0000256" key="4">
    <source>
        <dbReference type="SAM" id="Coils"/>
    </source>
</evidence>
<dbReference type="GO" id="GO:0045053">
    <property type="term" value="P:protein retention in Golgi apparatus"/>
    <property type="evidence" value="ECO:0007669"/>
    <property type="project" value="TreeGrafter"/>
</dbReference>
<comment type="caution">
    <text evidence="10">The sequence shown here is derived from an EMBL/GenBank/DDBJ whole genome shotgun (WGS) entry which is preliminary data.</text>
</comment>
<gene>
    <name evidence="10" type="ORF">TCAL_09656</name>
</gene>
<dbReference type="GO" id="GO:0006623">
    <property type="term" value="P:protein targeting to vacuole"/>
    <property type="evidence" value="ECO:0007669"/>
    <property type="project" value="TreeGrafter"/>
</dbReference>
<evidence type="ECO:0000256" key="1">
    <source>
        <dbReference type="ARBA" id="ARBA00006545"/>
    </source>
</evidence>
<dbReference type="InterPro" id="IPR056748">
    <property type="entry name" value="VPS13-like_C"/>
</dbReference>
<feature type="coiled-coil region" evidence="4">
    <location>
        <begin position="448"/>
        <end position="475"/>
    </location>
</feature>
<feature type="region of interest" description="Disordered" evidence="5">
    <location>
        <begin position="1048"/>
        <end position="1086"/>
    </location>
</feature>
<feature type="region of interest" description="Disordered" evidence="5">
    <location>
        <begin position="102"/>
        <end position="133"/>
    </location>
</feature>
<evidence type="ECO:0000259" key="7">
    <source>
        <dbReference type="Pfam" id="PF25033"/>
    </source>
</evidence>
<sequence length="3343" mass="378695">MVSRVLEGVLKSYLGQYLELSDSSVSMGSEIRLNNVKLKESALSDLGLPVKCVHGKVSKLVIKIPWFHLFSDKTVIEVEGLHLLVVPSTSVKYDEEKERRLQNEAKQKRLQRTEEAKRLEQDASELKDKKAGDGSDDTFVERLVANIIKNLEVSIKKVHIRYEDKQMSTGRYPFAAGVTLEHVQMTTTKDDSKEQKDKIKLKVFEKFVVLDSFSVYWKPKASMYSEENSSKEDVIDVMFNTNIGTRENPIKRLKYLLGPITSDASLTWCPDPTLYQYKIPEIDLSIQMKELCLSLTKYQYQDFMMLLQSFEFMNRASKFRKYKARHDLENLPNYHKRFKDLWKFAFDCVYEEEVMRAINNWSWDHMKKHINRCKDYRELYKRKIMAGTKVPQDLSSDLKKYEDVLDEVNIRIQRQLAEREVEKSAKEKIAAAAANAGTGFWGWFGGGGAKKSDQNSDLESNVKKLEEAMTSEEKEKLYEIIDYQENAHHGIFPKSFVARKLGFHLDCLLITIRDDDLNDAEIIRLNLSDVSSHVSQRPSADYVELAMTMRTLTVVGYEPKKERQEDRPCLVSTRPGSKDGNLVNFSFENNPPEQPDGNLDEDQGSVYDQRLNFYSSPLEIVYHATTINRLMKIFRTPDDLNLASLQHSAISKLNEYKQSTTLGLQYVIENHNLVDVKIELMSSYIILPHEGKMTSSCACAIANLGSIKIRSQPISTETRDLKDMSLTDLTETFKKSLRDQAYDKFIVTLEDMQVIVALPHEEWRAHVDRESSPLFLLKPTSLEVVFQYCLIKKDPEMPLTKIKGSLKEISINISDYRLIKMAQILDSLVDCFSEDNDPSLHRTESEGSMASAYSSLANTGSLVEQAQFVSTAVTDIVPAKRNDEIDTDSIGTLSHVTKMVLDFTINKVNLSLTQMSPSSNTDQELFHFTIHKMAIHAKVRMFDITGEFRISDVNCEHLLLKTPTGKPVHILSTHKKGKNEAKLLTLRYTDVNKKSPEFQTIHQNVLKTLEVELSQVDINLHQDAILDIIGKVDKFVKELSTKAKNLMAAPANEASHEIDPDDQTPEVEEQFEDARSPKPGEDVPDAEGALKRQNARKSHAQGTKRQTSGGLTKWAFKTKKRANSIEHQTIDVKVKASLEGVSFDFMTNKVYFASMRVEDLNVSYMQTFDQKVITAKLVNFEVMDACNLGSDRSKTIYEKIAENLDDKVFDASVTIYEVSPEAKANNPDVIDVLVEAQMGRVKVVFLMKFITDFLTFIEPFSGAREAVAEKATMAFDNATKSMIDAYANATRAQLNIMMDAPLIIIPVHSTSRTTFIADLGKLKLSNKFCLSDSRVFDQMHFDLKDLKLLRGRIAEDIRSNDIESDCLIIRPITFELDLVRNMNGSKDENDPAEISVRGTLKRIWAEMSKGDYDVLMGILLNNFSQKGEFEQVESSPVPTNNKNKMKLNLKKKHGSRTSLQSQRSSQSMSAVLQDPERHPKAKVVVFEFDFEGFQADIFAGDTTLDGLNQERDSHFALARLKVELIRTKGCLLVDGSISALAFLENCVLEDSRFYEAEADSNRIVRLMEAKQKSSDGTSKSIRMVDVNYDRDDKGNQILNAHVQSFVLVGSVAYLLEIAQFFVPDQTLNYEWSRPDLQVQAEQVNDQNISVCVKVDEPDIFLVENIKDINTDALMLNTELQFKFWSTSDSMSMMAALSNIRCHTCRFNPDLREETMAQILKPCTLSFTISKNEGHGMRVNVNMSDLCLNVSPYSIIIIQNSVQAFIDSMGQKERMEKKDVAKTEDLTELWRTKPFEHENFWFLKPDQAQDALELSSSISSGQGVFLDEQAILNINNLVIKVESGAGNNTIPLVLLESSFNCDIKNWSSSKMSATGTLNLEVAYYNAKLALWEPVIEPVCQIKPDGSTLKRRWDLNLSLQSNSSSDFGSIVASPSFDQVDGFVCPENLPPLMVIGLESKDILEVTLTKSFMGVLTTLVQSFADVTESKKKELPQAPFIVQNRTGKKLTLVLSSTHFRYFVANERPGETKTKELEHGQDVNLIMSKNRSQSVTQYVSPLQEQNENAEAMLKIKIEGEKDPFDLPVSKADSRFFPFPFRGDEMGDHHGLVSDIKVENGCKYITIRSVIQIKNHFDMPVNVLKYDGHSKYIKLAQLQPDENFDVPLQHVYSDPYEYSFQIAGDFYLGPESFKWRELVGKDGSHSQMIECRSKEGDQTIFLNVEGSKEPIFYERTGNLASMNYVLDIRPILVFKNCLPVTLHYGFDEFKENMKYIEPGQSGHMQGVKLGVSKIHLKIFEFRNADWECTQTIDERMPELSLWRFHLMNSTENSSAKFDLGINSMISSGTQVISIYAPFWMINKTGKSLTYRGQDPQNVIYHPLELEGVPMMFSYTAKSFLGKRKASIRIEESQWSDPFTLDTIEDAGKITCKKPEARNDVSKAGYSVGVNIAMSKSSLTKIITITPYYMIINTAEFPISVKELEGESWLEVPPGECVPFWPMYGAGNVIIRVSDHPEGTPSFPMTSAHSTLLMIANKFGALHADVRTSNSETLLTVSAYTKGLAPVLLINNTTNYMMKFWEKDVNKDEGTEFLPPMEQRLFTWLNPAGPRTLIWAIDGFKDEYVDKLVSDDQGVIEIDGQKEQYVGWVSFLNGMQRVLLFDQDPNLCFRLARMSGENERIDQEIVLSISGIGISIVNNNPALSYELIYSSITSSDVVWEVKRNGKTRFKPLTRVQCDAIESDFQLYLRELSVNKRSSVERIVKVDGRDDILVNYEESRITKPFEGRLARQFQKGLWVQLRTSSHQRQIHAKINRVQIDNQVKESLFPVILAPVPPPKSVVADSIPKPFIEMSVLQYFSPEHTNLTQYKYVHALVQELHIKVDQGLVNALIDLLEEEEILDEDIHEFLKEDLELATKPLKDIAKLQVTVGLKDFYDYLHLSPLKVHVSFSLTSYEAKNKRAESRRSNFFGLFLQSLGVTITDTDDIVFKLAYFERKHHFYSQEDLMYEMIRHYTSQAIKQAYVIIFGLDVIGNPFGLVVGVSRSVEDLFYEPFQGAVEGPSEFAEGLVIGVRSVFSGVIGGAAGTFSRITGAFGKGLASLTFDDKFQQKRREAIKKRGKQTVGESLARGGKGLVMGFFDGVTGVATKPIEGARDEGFGGFFKGMGKGVVGLVTRPTGGMIDFASGTFDSLKRCTDVGDELSRVRPARFIQLDGVVRNYNLKEATGNKILMELDKGRYAASDHYIAHEEIVSRTPTAFLVTTNRVLYVYYNQMMGHWVTEWFFDLNTIDGPPPMEEESGHWCLVIKPKNEERKKFLGGLFGGDRSGKKVFLSTRETVKNMARTIEALRRGQN</sequence>
<dbReference type="InterPro" id="IPR026854">
    <property type="entry name" value="VPS13_N"/>
</dbReference>
<dbReference type="Pfam" id="PF25037">
    <property type="entry name" value="VPS13_C"/>
    <property type="match status" value="1"/>
</dbReference>
<keyword evidence="3" id="KW-0445">Lipid transport</keyword>
<feature type="compositionally biased region" description="Acidic residues" evidence="5">
    <location>
        <begin position="1059"/>
        <end position="1071"/>
    </location>
</feature>
<dbReference type="STRING" id="6832.A0A553NUH0"/>
<keyword evidence="2" id="KW-0813">Transport</keyword>
<dbReference type="Pfam" id="PF12624">
    <property type="entry name" value="VPS13_N"/>
    <property type="match status" value="1"/>
</dbReference>
<feature type="domain" description="Intermembrane lipid transfer protein VPS13-like C-terminal" evidence="9">
    <location>
        <begin position="3195"/>
        <end position="3303"/>
    </location>
</feature>
<evidence type="ECO:0000313" key="10">
    <source>
        <dbReference type="EMBL" id="TRY69082.1"/>
    </source>
</evidence>
<dbReference type="InterPro" id="IPR056747">
    <property type="entry name" value="VPS13-like_M"/>
</dbReference>
<evidence type="ECO:0000256" key="5">
    <source>
        <dbReference type="SAM" id="MobiDB-lite"/>
    </source>
</evidence>
<name>A0A553NUH0_TIGCA</name>
<proteinExistence type="inferred from homology"/>
<dbReference type="PANTHER" id="PTHR16166:SF93">
    <property type="entry name" value="INTERMEMBRANE LIPID TRANSFER PROTEIN VPS13"/>
    <property type="match status" value="1"/>
</dbReference>
<dbReference type="OrthoDB" id="6366568at2759"/>
<evidence type="ECO:0000256" key="2">
    <source>
        <dbReference type="ARBA" id="ARBA00022448"/>
    </source>
</evidence>
<protein>
    <recommendedName>
        <fullName evidence="12">UBA domain-containing protein</fullName>
    </recommendedName>
</protein>
<dbReference type="Pfam" id="PF25033">
    <property type="entry name" value="VPS13_M"/>
    <property type="match status" value="1"/>
</dbReference>
<feature type="compositionally biased region" description="Basic residues" evidence="5">
    <location>
        <begin position="1443"/>
        <end position="1455"/>
    </location>
</feature>
<accession>A0A553NUH0</accession>
<dbReference type="InterPro" id="IPR026847">
    <property type="entry name" value="VPS13"/>
</dbReference>
<dbReference type="GO" id="GO:0006869">
    <property type="term" value="P:lipid transport"/>
    <property type="evidence" value="ECO:0007669"/>
    <property type="project" value="UniProtKB-KW"/>
</dbReference>
<feature type="compositionally biased region" description="Basic and acidic residues" evidence="5">
    <location>
        <begin position="1072"/>
        <end position="1081"/>
    </location>
</feature>
<evidence type="ECO:0000259" key="8">
    <source>
        <dbReference type="Pfam" id="PF25036"/>
    </source>
</evidence>
<dbReference type="PANTHER" id="PTHR16166">
    <property type="entry name" value="VACUOLAR PROTEIN SORTING-ASSOCIATED PROTEIN VPS13"/>
    <property type="match status" value="1"/>
</dbReference>
<keyword evidence="11" id="KW-1185">Reference proteome</keyword>
<feature type="domain" description="Vacuolar protein sorting-associated protein 13 VPS13 adaptor binding" evidence="8">
    <location>
        <begin position="2060"/>
        <end position="2600"/>
    </location>
</feature>